<dbReference type="EMBL" id="JAGTXO010000014">
    <property type="protein sequence ID" value="KAG8463878.1"/>
    <property type="molecule type" value="Genomic_DNA"/>
</dbReference>
<dbReference type="SUPFAM" id="SSF52833">
    <property type="entry name" value="Thioredoxin-like"/>
    <property type="match status" value="1"/>
</dbReference>
<dbReference type="Gene3D" id="3.40.30.10">
    <property type="entry name" value="Glutaredoxin"/>
    <property type="match status" value="1"/>
</dbReference>
<comment type="caution">
    <text evidence="3">The sequence shown here is derived from an EMBL/GenBank/DDBJ whole genome shotgun (WGS) entry which is preliminary data.</text>
</comment>
<dbReference type="Pfam" id="PF00085">
    <property type="entry name" value="Thioredoxin"/>
    <property type="match status" value="1"/>
</dbReference>
<dbReference type="OrthoDB" id="72053at2759"/>
<feature type="domain" description="Thioredoxin" evidence="2">
    <location>
        <begin position="26"/>
        <end position="163"/>
    </location>
</feature>
<evidence type="ECO:0000313" key="3">
    <source>
        <dbReference type="EMBL" id="KAG8463878.1"/>
    </source>
</evidence>
<dbReference type="InterPro" id="IPR013766">
    <property type="entry name" value="Thioredoxin_domain"/>
</dbReference>
<name>A0A8J5XC48_DIALT</name>
<dbReference type="Proteomes" id="UP000751190">
    <property type="component" value="Unassembled WGS sequence"/>
</dbReference>
<dbReference type="CDD" id="cd02961">
    <property type="entry name" value="PDI_a_family"/>
    <property type="match status" value="1"/>
</dbReference>
<dbReference type="InterPro" id="IPR036249">
    <property type="entry name" value="Thioredoxin-like_sf"/>
</dbReference>
<feature type="region of interest" description="Disordered" evidence="1">
    <location>
        <begin position="170"/>
        <end position="195"/>
    </location>
</feature>
<evidence type="ECO:0000259" key="2">
    <source>
        <dbReference type="PROSITE" id="PS51352"/>
    </source>
</evidence>
<feature type="compositionally biased region" description="Low complexity" evidence="1">
    <location>
        <begin position="178"/>
        <end position="188"/>
    </location>
</feature>
<dbReference type="AlphaFoldDB" id="A0A8J5XC48"/>
<evidence type="ECO:0000313" key="4">
    <source>
        <dbReference type="Proteomes" id="UP000751190"/>
    </source>
</evidence>
<reference evidence="3" key="1">
    <citation type="submission" date="2021-05" db="EMBL/GenBank/DDBJ databases">
        <title>The genome of the haptophyte Pavlova lutheri (Diacronema luteri, Pavlovales) - a model for lipid biosynthesis in eukaryotic algae.</title>
        <authorList>
            <person name="Hulatt C.J."/>
            <person name="Posewitz M.C."/>
        </authorList>
    </citation>
    <scope>NUCLEOTIDE SEQUENCE</scope>
    <source>
        <strain evidence="3">NIVA-4/92</strain>
    </source>
</reference>
<protein>
    <recommendedName>
        <fullName evidence="2">Thioredoxin domain-containing protein</fullName>
    </recommendedName>
</protein>
<dbReference type="PROSITE" id="PS51352">
    <property type="entry name" value="THIOREDOXIN_2"/>
    <property type="match status" value="1"/>
</dbReference>
<keyword evidence="4" id="KW-1185">Reference proteome</keyword>
<organism evidence="3 4">
    <name type="scientific">Diacronema lutheri</name>
    <name type="common">Unicellular marine alga</name>
    <name type="synonym">Monochrysis lutheri</name>
    <dbReference type="NCBI Taxonomy" id="2081491"/>
    <lineage>
        <taxon>Eukaryota</taxon>
        <taxon>Haptista</taxon>
        <taxon>Haptophyta</taxon>
        <taxon>Pavlovophyceae</taxon>
        <taxon>Pavlovales</taxon>
        <taxon>Pavlovaceae</taxon>
        <taxon>Diacronema</taxon>
    </lineage>
</organism>
<gene>
    <name evidence="3" type="ORF">KFE25_000046</name>
</gene>
<sequence length="195" mass="20733">MGRLRNRLVGATLGLLVIVPVLYTSSRVNEQAVRVAMALDSEQQLWDAIGASDEPWLVEFYDPRCSSCQAFVPEWRELVRMPWAGGMRFATVNIEARAGMALATKLGAIEQGLPNVQLFVHADGAGAGDGTSSGRPVQHLVMRGDSPLSASALRQKVLRALHGAQLAQLGIEDEPDDSPAASGEASGAARDDLGD</sequence>
<evidence type="ECO:0000256" key="1">
    <source>
        <dbReference type="SAM" id="MobiDB-lite"/>
    </source>
</evidence>
<proteinExistence type="predicted"/>
<accession>A0A8J5XC48</accession>